<proteinExistence type="predicted"/>
<dbReference type="EMBL" id="QASA01000001">
    <property type="protein sequence ID" value="RDC64138.1"/>
    <property type="molecule type" value="Genomic_DNA"/>
</dbReference>
<organism evidence="1 2">
    <name type="scientific">Adhaeribacter pallidiroseus</name>
    <dbReference type="NCBI Taxonomy" id="2072847"/>
    <lineage>
        <taxon>Bacteria</taxon>
        <taxon>Pseudomonadati</taxon>
        <taxon>Bacteroidota</taxon>
        <taxon>Cytophagia</taxon>
        <taxon>Cytophagales</taxon>
        <taxon>Hymenobacteraceae</taxon>
        <taxon>Adhaeribacter</taxon>
    </lineage>
</organism>
<evidence type="ECO:0000313" key="1">
    <source>
        <dbReference type="EMBL" id="RDC64138.1"/>
    </source>
</evidence>
<sequence length="85" mass="9696">MLQQHLEMARKHFCQVLVGERIALGPEEEVTSQHTRKILYSKVNPIAVPPLAAYPQKPDFDLTGRNNSDKGLPFKLIGRHAMYRV</sequence>
<evidence type="ECO:0000313" key="2">
    <source>
        <dbReference type="Proteomes" id="UP000253919"/>
    </source>
</evidence>
<keyword evidence="2" id="KW-1185">Reference proteome</keyword>
<name>A0A369QPJ9_9BACT</name>
<comment type="caution">
    <text evidence="1">The sequence shown here is derived from an EMBL/GenBank/DDBJ whole genome shotgun (WGS) entry which is preliminary data.</text>
</comment>
<reference evidence="1 2" key="1">
    <citation type="submission" date="2018-04" db="EMBL/GenBank/DDBJ databases">
        <title>Adhaeribacter sp. HMF7616 genome sequencing and assembly.</title>
        <authorList>
            <person name="Kang H."/>
            <person name="Kang J."/>
            <person name="Cha I."/>
            <person name="Kim H."/>
            <person name="Joh K."/>
        </authorList>
    </citation>
    <scope>NUCLEOTIDE SEQUENCE [LARGE SCALE GENOMIC DNA]</scope>
    <source>
        <strain evidence="1 2">HMF7616</strain>
    </source>
</reference>
<dbReference type="AlphaFoldDB" id="A0A369QPJ9"/>
<gene>
    <name evidence="1" type="ORF">AHMF7616_02749</name>
</gene>
<accession>A0A369QPJ9</accession>
<protein>
    <submittedName>
        <fullName evidence="1">Uncharacterized protein</fullName>
    </submittedName>
</protein>
<dbReference type="Proteomes" id="UP000253919">
    <property type="component" value="Unassembled WGS sequence"/>
</dbReference>